<dbReference type="EMBL" id="JBEDNP010000002">
    <property type="protein sequence ID" value="MEQ3538237.1"/>
    <property type="molecule type" value="Genomic_DNA"/>
</dbReference>
<reference evidence="2 3" key="1">
    <citation type="submission" date="2024-03" db="EMBL/GenBank/DDBJ databases">
        <title>Draft genome sequence of Pseudonocardia tropica JCM 19149.</title>
        <authorList>
            <person name="Butdee W."/>
            <person name="Duangmal K."/>
        </authorList>
    </citation>
    <scope>NUCLEOTIDE SEQUENCE [LARGE SCALE GENOMIC DNA]</scope>
    <source>
        <strain evidence="2 3">JCM 19149</strain>
    </source>
</reference>
<gene>
    <name evidence="2" type="ORF">WHI96_05350</name>
</gene>
<keyword evidence="3" id="KW-1185">Reference proteome</keyword>
<sequence>MSPRDAAADTDRRLGRLEGELTHRATRTDLAALRDGQGRQDQRAEQHGRKLTALGREVEELTAALEAVRRRSLRAAADAAARVDELTATVADQAGRIERLHGELVRLDDRLRVATGVPDADLTPTGTDRELAATVLRGREHDRARLGDADRAAHRHDAAGPERWERERAAAVRAVLDASRAVADGTDGTAVLAGRFRAARDRLATVRAAEDGVRAAAARARTELDADAERELRDGAVAAAGRDAGSTLTGRLRDRLVAAVAAGHRLPPWFTTALGSGPPAPPEDWYDTAVALLAHRVLYGITDTASALGPPDGSAERAAEHAALARRMRPYGLR</sequence>
<dbReference type="SUPFAM" id="SSF144284">
    <property type="entry name" value="Sec2 N-terminal region"/>
    <property type="match status" value="1"/>
</dbReference>
<proteinExistence type="predicted"/>
<organism evidence="2 3">
    <name type="scientific">Pseudonocardia tropica</name>
    <dbReference type="NCBI Taxonomy" id="681289"/>
    <lineage>
        <taxon>Bacteria</taxon>
        <taxon>Bacillati</taxon>
        <taxon>Actinomycetota</taxon>
        <taxon>Actinomycetes</taxon>
        <taxon>Pseudonocardiales</taxon>
        <taxon>Pseudonocardiaceae</taxon>
        <taxon>Pseudonocardia</taxon>
    </lineage>
</organism>
<accession>A0ABV1JQL3</accession>
<protein>
    <recommendedName>
        <fullName evidence="4">Chromosome partition protein Smc</fullName>
    </recommendedName>
</protein>
<evidence type="ECO:0000256" key="1">
    <source>
        <dbReference type="SAM" id="MobiDB-lite"/>
    </source>
</evidence>
<dbReference type="RefSeq" id="WP_345645151.1">
    <property type="nucleotide sequence ID" value="NZ_BAABLY010000027.1"/>
</dbReference>
<evidence type="ECO:0000313" key="3">
    <source>
        <dbReference type="Proteomes" id="UP001464923"/>
    </source>
</evidence>
<evidence type="ECO:0008006" key="4">
    <source>
        <dbReference type="Google" id="ProtNLM"/>
    </source>
</evidence>
<feature type="region of interest" description="Disordered" evidence="1">
    <location>
        <begin position="1"/>
        <end position="21"/>
    </location>
</feature>
<evidence type="ECO:0000313" key="2">
    <source>
        <dbReference type="EMBL" id="MEQ3538237.1"/>
    </source>
</evidence>
<dbReference type="Proteomes" id="UP001464923">
    <property type="component" value="Unassembled WGS sequence"/>
</dbReference>
<comment type="caution">
    <text evidence="2">The sequence shown here is derived from an EMBL/GenBank/DDBJ whole genome shotgun (WGS) entry which is preliminary data.</text>
</comment>
<name>A0ABV1JQL3_9PSEU</name>